<comment type="subcellular location">
    <subcellularLocation>
        <location evidence="2">Cytoplasm</location>
    </subcellularLocation>
</comment>
<dbReference type="SUPFAM" id="SSF55186">
    <property type="entry name" value="ThrRS/AlaRS common domain"/>
    <property type="match status" value="1"/>
</dbReference>
<dbReference type="GO" id="GO:0006419">
    <property type="term" value="P:alanyl-tRNA aminoacylation"/>
    <property type="evidence" value="ECO:0007669"/>
    <property type="project" value="InterPro"/>
</dbReference>
<evidence type="ECO:0000256" key="1">
    <source>
        <dbReference type="ARBA" id="ARBA00001947"/>
    </source>
</evidence>
<dbReference type="PROSITE" id="PS50860">
    <property type="entry name" value="AA_TRNA_LIGASE_II_ALA"/>
    <property type="match status" value="1"/>
</dbReference>
<dbReference type="eggNOG" id="COG0013">
    <property type="taxonomic scope" value="Bacteria"/>
</dbReference>
<feature type="domain" description="Alanyl-transfer RNA synthetases family profile" evidence="5">
    <location>
        <begin position="1"/>
        <end position="216"/>
    </location>
</feature>
<proteinExistence type="predicted"/>
<keyword evidence="3" id="KW-0479">Metal-binding</keyword>
<evidence type="ECO:0000259" key="5">
    <source>
        <dbReference type="PROSITE" id="PS50860"/>
    </source>
</evidence>
<dbReference type="Proteomes" id="UP000011758">
    <property type="component" value="Unassembled WGS sequence"/>
</dbReference>
<name>M2Q116_9FIRM</name>
<evidence type="ECO:0000313" key="6">
    <source>
        <dbReference type="EMBL" id="EMD16625.1"/>
    </source>
</evidence>
<dbReference type="STRING" id="999415.HMPREF9943_01179"/>
<dbReference type="GO" id="GO:0005524">
    <property type="term" value="F:ATP binding"/>
    <property type="evidence" value="ECO:0007669"/>
    <property type="project" value="InterPro"/>
</dbReference>
<gene>
    <name evidence="6" type="ORF">HMPREF9943_01179</name>
</gene>
<dbReference type="AlphaFoldDB" id="M2Q116"/>
<dbReference type="Gene3D" id="2.40.30.130">
    <property type="match status" value="1"/>
</dbReference>
<dbReference type="InterPro" id="IPR051335">
    <property type="entry name" value="Alanyl-tRNA_Editing_Enzymes"/>
</dbReference>
<accession>M2Q116</accession>
<evidence type="ECO:0000256" key="4">
    <source>
        <dbReference type="ARBA" id="ARBA00022833"/>
    </source>
</evidence>
<dbReference type="Pfam" id="PF07973">
    <property type="entry name" value="tRNA_SAD"/>
    <property type="match status" value="1"/>
</dbReference>
<comment type="caution">
    <text evidence="6">The sequence shown here is derived from an EMBL/GenBank/DDBJ whole genome shotgun (WGS) entry which is preliminary data.</text>
</comment>
<dbReference type="GO" id="GO:0005737">
    <property type="term" value="C:cytoplasm"/>
    <property type="evidence" value="ECO:0007669"/>
    <property type="project" value="UniProtKB-SubCell"/>
</dbReference>
<dbReference type="RefSeq" id="WP_004803073.1">
    <property type="nucleotide sequence ID" value="NZ_KB446648.1"/>
</dbReference>
<keyword evidence="4" id="KW-0862">Zinc</keyword>
<sequence length="371" mass="42485">MKTVKLYEQNAYQKEFYAKIIDIIDCKIVLDQTLFFPEGGGQSCDQGTISGLPVIDVQIEEGIIYHTVKDHSLHLGETIKGIIDFDIRFSNMQNHSSEHILSGLVKRLFGFDNIGFHLGREDMTADFNGFFSREDILMLENKVNEVIFQNKKIRAFYPEDPSLLDYRSKKELNEPVRLVEIEDIDLCACCAPHVLRTGEIGQFKILKTMNMKKGTRFFIAGGKRALESAQKDYQLLVKLYHLLSANDQTLLSYVQGLLNTNKELSEKYHSLQREMLFERLKRNSCLFIDELAPHLQRELVDEHYNITHSLTAIFVGNDHRGYRFIIKGNDLSELLSLLKEKGAKGGGSKLMVQGFLDISENELKEALSSFF</sequence>
<evidence type="ECO:0000313" key="7">
    <source>
        <dbReference type="Proteomes" id="UP000011758"/>
    </source>
</evidence>
<dbReference type="Gene3D" id="3.30.980.10">
    <property type="entry name" value="Threonyl-trna Synthetase, Chain A, domain 2"/>
    <property type="match status" value="1"/>
</dbReference>
<dbReference type="PANTHER" id="PTHR43462">
    <property type="entry name" value="ALANYL-TRNA EDITING PROTEIN"/>
    <property type="match status" value="1"/>
</dbReference>
<keyword evidence="7" id="KW-1185">Reference proteome</keyword>
<dbReference type="InterPro" id="IPR018164">
    <property type="entry name" value="Ala-tRNA-synth_IIc_N"/>
</dbReference>
<dbReference type="InterPro" id="IPR018165">
    <property type="entry name" value="Ala-tRNA-synth_IIc_core"/>
</dbReference>
<evidence type="ECO:0000256" key="3">
    <source>
        <dbReference type="ARBA" id="ARBA00022723"/>
    </source>
</evidence>
<evidence type="ECO:0000256" key="2">
    <source>
        <dbReference type="ARBA" id="ARBA00004496"/>
    </source>
</evidence>
<dbReference type="Pfam" id="PF01411">
    <property type="entry name" value="tRNA-synt_2c"/>
    <property type="match status" value="1"/>
</dbReference>
<comment type="cofactor">
    <cofactor evidence="1">
        <name>Zn(2+)</name>
        <dbReference type="ChEBI" id="CHEBI:29105"/>
    </cofactor>
</comment>
<dbReference type="GO" id="GO:0002161">
    <property type="term" value="F:aminoacyl-tRNA deacylase activity"/>
    <property type="evidence" value="ECO:0007669"/>
    <property type="project" value="UniProtKB-ARBA"/>
</dbReference>
<dbReference type="EMBL" id="AGEJ01000018">
    <property type="protein sequence ID" value="EMD16625.1"/>
    <property type="molecule type" value="Genomic_DNA"/>
</dbReference>
<dbReference type="BioCyc" id="ECAT999415-HMP:GTTI-1212-MONOMER"/>
<dbReference type="OrthoDB" id="9812949at2"/>
<dbReference type="GO" id="GO:0004813">
    <property type="term" value="F:alanine-tRNA ligase activity"/>
    <property type="evidence" value="ECO:0007669"/>
    <property type="project" value="InterPro"/>
</dbReference>
<dbReference type="GO" id="GO:0003676">
    <property type="term" value="F:nucleic acid binding"/>
    <property type="evidence" value="ECO:0007669"/>
    <property type="project" value="InterPro"/>
</dbReference>
<dbReference type="InterPro" id="IPR009000">
    <property type="entry name" value="Transl_B-barrel_sf"/>
</dbReference>
<organism evidence="6 7">
    <name type="scientific">Eggerthia catenaformis OT 569 = DSM 20559</name>
    <dbReference type="NCBI Taxonomy" id="999415"/>
    <lineage>
        <taxon>Bacteria</taxon>
        <taxon>Bacillati</taxon>
        <taxon>Bacillota</taxon>
        <taxon>Erysipelotrichia</taxon>
        <taxon>Erysipelotrichales</taxon>
        <taxon>Coprobacillaceae</taxon>
        <taxon>Eggerthia</taxon>
    </lineage>
</organism>
<dbReference type="SMART" id="SM00863">
    <property type="entry name" value="tRNA_SAD"/>
    <property type="match status" value="1"/>
</dbReference>
<dbReference type="PANTHER" id="PTHR43462:SF1">
    <property type="entry name" value="ALANYL-TRNA EDITING PROTEIN AARSD1"/>
    <property type="match status" value="1"/>
</dbReference>
<dbReference type="InterPro" id="IPR018163">
    <property type="entry name" value="Thr/Ala-tRNA-synth_IIc_edit"/>
</dbReference>
<protein>
    <recommendedName>
        <fullName evidence="5">Alanyl-transfer RNA synthetases family profile domain-containing protein</fullName>
    </recommendedName>
</protein>
<dbReference type="GO" id="GO:0046872">
    <property type="term" value="F:metal ion binding"/>
    <property type="evidence" value="ECO:0007669"/>
    <property type="project" value="UniProtKB-KW"/>
</dbReference>
<dbReference type="InterPro" id="IPR012947">
    <property type="entry name" value="tRNA_SAD"/>
</dbReference>
<reference evidence="6 7" key="1">
    <citation type="submission" date="2013-02" db="EMBL/GenBank/DDBJ databases">
        <title>The Genome Sequence of Lactobacillus catenaformis F0143.</title>
        <authorList>
            <consortium name="The Broad Institute Genome Sequencing Platform"/>
            <person name="Earl A."/>
            <person name="Ward D."/>
            <person name="Feldgarden M."/>
            <person name="Gevers D."/>
            <person name="Izard J."/>
            <person name="Blanton J.M."/>
            <person name="Mathney J."/>
            <person name="Dewhirst F.E."/>
            <person name="Young S.K."/>
            <person name="Zeng Q."/>
            <person name="Gargeya S."/>
            <person name="Fitzgerald M."/>
            <person name="Haas B."/>
            <person name="Abouelleil A."/>
            <person name="Alvarado L."/>
            <person name="Arachchi H.M."/>
            <person name="Berlin A."/>
            <person name="Chapman S.B."/>
            <person name="Gearin G."/>
            <person name="Goldberg J."/>
            <person name="Griggs A."/>
            <person name="Gujja S."/>
            <person name="Hansen M."/>
            <person name="Heiman D."/>
            <person name="Howarth C."/>
            <person name="Larimer J."/>
            <person name="Lui A."/>
            <person name="MacDonald P.J.P."/>
            <person name="McCowen C."/>
            <person name="Montmayeur A."/>
            <person name="Murphy C."/>
            <person name="Neiman D."/>
            <person name="Pearson M."/>
            <person name="Priest M."/>
            <person name="Roberts A."/>
            <person name="Saif S."/>
            <person name="Shea T."/>
            <person name="Sisk P."/>
            <person name="Stolte C."/>
            <person name="Sykes S."/>
            <person name="Wortman J."/>
            <person name="Nusbaum C."/>
            <person name="Birren B."/>
        </authorList>
    </citation>
    <scope>NUCLEOTIDE SEQUENCE [LARGE SCALE GENOMIC DNA]</scope>
    <source>
        <strain evidence="6 7">OT 569</strain>
    </source>
</reference>
<dbReference type="SUPFAM" id="SSF50447">
    <property type="entry name" value="Translation proteins"/>
    <property type="match status" value="1"/>
</dbReference>